<dbReference type="AlphaFoldDB" id="A0A239M6Z7"/>
<sequence length="1194" mass="120159">MVPPAHRLDVKLQVRGVLSAALLCCLSAYGWGQSSVPKASTHAPHAKASLLRTPESAGTQAVPSHAIDGKPRLYASKPKASALQTLQGRGSGMALPRDAKATTAFPGFYLGPNVPVAGITDAVAVVDVDGANGKDLVVVQLDGTLDVFYNDGKGNFPTSSSVGTENGIAAQTQTIQVIDLNGDGKPDVVAMDPIYQSFFVYMNTGNGTFAPGKYTAILPASIGLHNRAADAIVVGDVNGDNHPDVVLLVSAQNADTTTTTIKQLTYFGNGDGTFQAPIEADTVMPGYYFVGTDGSCALLADMDGDSKPDLVMELVKLGETITISTAHGNGDGTFGKIPTTGASVNDVYEGNGTLRLADLNKDGRPDAIFLTSSNNVYSALGNGDGSFQTPRVALNYLAEGTGSVALTDLNNDGILDMVLFDSMATGIFPGLGDGTFGQVSLGYYANGPSSSAEPDPVDIDGDGVVDIAYLDTNANVVSLLHGNVDGTFIAAKALYPVNSAAAHPNNTEYPNNILAVTSGDVNGDGKTELIAFDFTDAATNGVAETVTAASDAQGRFSFVKGLTAAQEMASGIAGFFPMTADFNGDGRADLIGESSLGEILVGLANADGSFQTPVKTALPAGITLQCGYLNAIDVGDVNGDGKLDIVATYYGDSNCFAASVVTPSGYFVYLGDGSGKFKGAFTPFGEGLYSPRLIDLNNDGRLDLVVSDVPLLLDQTGAHILPGLGDGAFDLAHATLAGAGYIIADVLKGDYNGDGKQDLTLIQNGKTDYECHTDGSCDYEVLDGSAGILLMAGHGDFTFDAAVGIPGVAGATAGTAAYADFNADGLPDIAFSSYGSSFSLVPSSDAATATFGTVVLPNLGGGSFGAPLSMPAPGDTFGAQNPLTFVGDFNGDGASDIAVGGGVDIGGHSMASAYYLNRGGIGLSLSAAPTTVTQNSPVILTATLASPLLDTPVATGTVSFFANGSSIGSAAIVNNVAVLSVSTLAIGAEKITATYAGDAAHNGASAAPLSVTIVSPPAGSFNLSSSTGGITLARGAAGSITLTLSSNSTFSGTVALTCAGLPANASCSINPSSVSLGANGTSTVVATINAMPSQAEKGSHPFGWPAGTGVAVAGVLLVGIRARRSRKQAWMMLTMLAVLLGSAASLTGCGGGGGNNGPALPAAGTYTVTVTASGTSTSGVAITRSLPLTVAISQ</sequence>
<keyword evidence="2" id="KW-0472">Membrane</keyword>
<keyword evidence="2" id="KW-0812">Transmembrane</keyword>
<organism evidence="4 5">
    <name type="scientific">Granulicella rosea</name>
    <dbReference type="NCBI Taxonomy" id="474952"/>
    <lineage>
        <taxon>Bacteria</taxon>
        <taxon>Pseudomonadati</taxon>
        <taxon>Acidobacteriota</taxon>
        <taxon>Terriglobia</taxon>
        <taxon>Terriglobales</taxon>
        <taxon>Acidobacteriaceae</taxon>
        <taxon>Granulicella</taxon>
    </lineage>
</organism>
<evidence type="ECO:0000256" key="1">
    <source>
        <dbReference type="ARBA" id="ARBA00022729"/>
    </source>
</evidence>
<evidence type="ECO:0000313" key="4">
    <source>
        <dbReference type="EMBL" id="SNT37918.1"/>
    </source>
</evidence>
<dbReference type="Pfam" id="PF13517">
    <property type="entry name" value="FG-GAP_3"/>
    <property type="match status" value="4"/>
</dbReference>
<dbReference type="InterPro" id="IPR032109">
    <property type="entry name" value="Big_3_5"/>
</dbReference>
<dbReference type="Pfam" id="PF16640">
    <property type="entry name" value="Big_3_5"/>
    <property type="match status" value="1"/>
</dbReference>
<evidence type="ECO:0000313" key="5">
    <source>
        <dbReference type="Proteomes" id="UP000198356"/>
    </source>
</evidence>
<keyword evidence="1" id="KW-0732">Signal</keyword>
<protein>
    <submittedName>
        <fullName evidence="4">Repeat domain-containing protein</fullName>
    </submittedName>
</protein>
<evidence type="ECO:0000256" key="2">
    <source>
        <dbReference type="SAM" id="Phobius"/>
    </source>
</evidence>
<dbReference type="Proteomes" id="UP000198356">
    <property type="component" value="Unassembled WGS sequence"/>
</dbReference>
<proteinExistence type="predicted"/>
<keyword evidence="2" id="KW-1133">Transmembrane helix</keyword>
<dbReference type="PANTHER" id="PTHR44103:SF1">
    <property type="entry name" value="PROPROTEIN CONVERTASE P"/>
    <property type="match status" value="1"/>
</dbReference>
<dbReference type="InterPro" id="IPR028994">
    <property type="entry name" value="Integrin_alpha_N"/>
</dbReference>
<feature type="domain" description="Bacterial Ig-like" evidence="3">
    <location>
        <begin position="925"/>
        <end position="1013"/>
    </location>
</feature>
<dbReference type="InterPro" id="IPR013517">
    <property type="entry name" value="FG-GAP"/>
</dbReference>
<feature type="transmembrane region" description="Helical" evidence="2">
    <location>
        <begin position="1132"/>
        <end position="1153"/>
    </location>
</feature>
<name>A0A239M6Z7_9BACT</name>
<keyword evidence="5" id="KW-1185">Reference proteome</keyword>
<gene>
    <name evidence="4" type="ORF">SAMN05421770_11017</name>
</gene>
<feature type="transmembrane region" description="Helical" evidence="2">
    <location>
        <begin position="1102"/>
        <end position="1120"/>
    </location>
</feature>
<dbReference type="InterPro" id="IPR013783">
    <property type="entry name" value="Ig-like_fold"/>
</dbReference>
<accession>A0A239M6Z7</accession>
<dbReference type="SUPFAM" id="SSF69318">
    <property type="entry name" value="Integrin alpha N-terminal domain"/>
    <property type="match status" value="3"/>
</dbReference>
<dbReference type="PANTHER" id="PTHR44103">
    <property type="entry name" value="PROPROTEIN CONVERTASE P"/>
    <property type="match status" value="1"/>
</dbReference>
<dbReference type="OrthoDB" id="111411at2"/>
<dbReference type="Gene3D" id="2.60.40.10">
    <property type="entry name" value="Immunoglobulins"/>
    <property type="match status" value="1"/>
</dbReference>
<reference evidence="4 5" key="1">
    <citation type="submission" date="2017-06" db="EMBL/GenBank/DDBJ databases">
        <authorList>
            <person name="Kim H.J."/>
            <person name="Triplett B.A."/>
        </authorList>
    </citation>
    <scope>NUCLEOTIDE SEQUENCE [LARGE SCALE GENOMIC DNA]</scope>
    <source>
        <strain evidence="4 5">DSM 18704</strain>
    </source>
</reference>
<dbReference type="EMBL" id="FZOU01000010">
    <property type="protein sequence ID" value="SNT37918.1"/>
    <property type="molecule type" value="Genomic_DNA"/>
</dbReference>
<evidence type="ECO:0000259" key="3">
    <source>
        <dbReference type="Pfam" id="PF16640"/>
    </source>
</evidence>
<dbReference type="Gene3D" id="2.130.10.130">
    <property type="entry name" value="Integrin alpha, N-terminal"/>
    <property type="match status" value="3"/>
</dbReference>